<sequence>MGNSLGRGKRTVKVMTIDGQTMKLKTPVYAREVLKDYPGSVLLESESVKHFGIRAKPLEYKQELKPKKLYFVVEMPKEEKVTRRDSSGIQISAKDRLESLMLARRSVSDISLMKPAASIVTTTEEEINGTSVMRMKLRLPKAEVEKMMQSNDKADIAENIMRLCMLNNNTQSGPLLEKQGYGKDYHKKGIKSQKKRVGFLPITEREIQSDVAS</sequence>
<dbReference type="InterPro" id="IPR025322">
    <property type="entry name" value="PADRE_dom"/>
</dbReference>
<accession>A0A9Q1M4D6</accession>
<keyword evidence="2" id="KW-1185">Reference proteome</keyword>
<organism evidence="1 2">
    <name type="scientific">Anisodus acutangulus</name>
    <dbReference type="NCBI Taxonomy" id="402998"/>
    <lineage>
        <taxon>Eukaryota</taxon>
        <taxon>Viridiplantae</taxon>
        <taxon>Streptophyta</taxon>
        <taxon>Embryophyta</taxon>
        <taxon>Tracheophyta</taxon>
        <taxon>Spermatophyta</taxon>
        <taxon>Magnoliopsida</taxon>
        <taxon>eudicotyledons</taxon>
        <taxon>Gunneridae</taxon>
        <taxon>Pentapetalae</taxon>
        <taxon>asterids</taxon>
        <taxon>lamiids</taxon>
        <taxon>Solanales</taxon>
        <taxon>Solanaceae</taxon>
        <taxon>Solanoideae</taxon>
        <taxon>Hyoscyameae</taxon>
        <taxon>Anisodus</taxon>
    </lineage>
</organism>
<name>A0A9Q1M4D6_9SOLA</name>
<dbReference type="EMBL" id="JAJAGQ010000010">
    <property type="protein sequence ID" value="KAJ8550805.1"/>
    <property type="molecule type" value="Genomic_DNA"/>
</dbReference>
<dbReference type="Proteomes" id="UP001152561">
    <property type="component" value="Unassembled WGS sequence"/>
</dbReference>
<gene>
    <name evidence="1" type="ORF">K7X08_000175</name>
</gene>
<dbReference type="OrthoDB" id="676555at2759"/>
<dbReference type="PANTHER" id="PTHR33148:SF3">
    <property type="entry name" value="DUF4228 DOMAIN PROTEIN"/>
    <property type="match status" value="1"/>
</dbReference>
<comment type="caution">
    <text evidence="1">The sequence shown here is derived from an EMBL/GenBank/DDBJ whole genome shotgun (WGS) entry which is preliminary data.</text>
</comment>
<reference evidence="2" key="1">
    <citation type="journal article" date="2023" name="Proc. Natl. Acad. Sci. U.S.A.">
        <title>Genomic and structural basis for evolution of tropane alkaloid biosynthesis.</title>
        <authorList>
            <person name="Wanga Y.-J."/>
            <person name="Taina T."/>
            <person name="Yua J.-Y."/>
            <person name="Lia J."/>
            <person name="Xua B."/>
            <person name="Chenc J."/>
            <person name="D'Auriad J.C."/>
            <person name="Huanga J.-P."/>
            <person name="Huanga S.-X."/>
        </authorList>
    </citation>
    <scope>NUCLEOTIDE SEQUENCE [LARGE SCALE GENOMIC DNA]</scope>
    <source>
        <strain evidence="2">cv. KIB-2019</strain>
    </source>
</reference>
<evidence type="ECO:0000313" key="1">
    <source>
        <dbReference type="EMBL" id="KAJ8550805.1"/>
    </source>
</evidence>
<proteinExistence type="predicted"/>
<dbReference type="AlphaFoldDB" id="A0A9Q1M4D6"/>
<evidence type="ECO:0000313" key="2">
    <source>
        <dbReference type="Proteomes" id="UP001152561"/>
    </source>
</evidence>
<dbReference type="Pfam" id="PF14009">
    <property type="entry name" value="PADRE"/>
    <property type="match status" value="1"/>
</dbReference>
<protein>
    <submittedName>
        <fullName evidence="1">Uncharacterized protein</fullName>
    </submittedName>
</protein>
<dbReference type="PANTHER" id="PTHR33148">
    <property type="entry name" value="PLASTID MOVEMENT IMPAIRED PROTEIN-RELATED"/>
    <property type="match status" value="1"/>
</dbReference>